<sequence>ENTTIIAASNPSVTVTSGQKAILSCIFNRIDEYLSSYQLIWIRQSRAAYDADLILAHNQDLLIVDDRLNVQRTQNDYKLTLTDVTVDDEGTYACEVNTPTPQKSFIHLYVQGKNLLCF</sequence>
<dbReference type="PROSITE" id="PS50835">
    <property type="entry name" value="IG_LIKE"/>
    <property type="match status" value="1"/>
</dbReference>
<dbReference type="InterPro" id="IPR013783">
    <property type="entry name" value="Ig-like_fold"/>
</dbReference>
<comment type="caution">
    <text evidence="2">The sequence shown here is derived from an EMBL/GenBank/DDBJ whole genome shotgun (WGS) entry which is preliminary data.</text>
</comment>
<dbReference type="PANTHER" id="PTHR23279">
    <property type="entry name" value="DEFECTIVE PROBOSCIS EXTENSION RESPONSE DPR -RELATED"/>
    <property type="match status" value="1"/>
</dbReference>
<dbReference type="InterPro" id="IPR003599">
    <property type="entry name" value="Ig_sub"/>
</dbReference>
<evidence type="ECO:0000313" key="3">
    <source>
        <dbReference type="Proteomes" id="UP000663866"/>
    </source>
</evidence>
<feature type="non-terminal residue" evidence="2">
    <location>
        <position position="1"/>
    </location>
</feature>
<proteinExistence type="predicted"/>
<reference evidence="2" key="1">
    <citation type="submission" date="2021-02" db="EMBL/GenBank/DDBJ databases">
        <authorList>
            <person name="Nowell W R."/>
        </authorList>
    </citation>
    <scope>NUCLEOTIDE SEQUENCE</scope>
</reference>
<dbReference type="InterPro" id="IPR013106">
    <property type="entry name" value="Ig_V-set"/>
</dbReference>
<dbReference type="InterPro" id="IPR007110">
    <property type="entry name" value="Ig-like_dom"/>
</dbReference>
<dbReference type="Gene3D" id="2.60.40.10">
    <property type="entry name" value="Immunoglobulins"/>
    <property type="match status" value="1"/>
</dbReference>
<dbReference type="PANTHER" id="PTHR23279:SF36">
    <property type="entry name" value="DEFECTIVE PROBOSCIS EXTENSION RESPONSE 9, ISOFORM A"/>
    <property type="match status" value="1"/>
</dbReference>
<dbReference type="Proteomes" id="UP000663866">
    <property type="component" value="Unassembled WGS sequence"/>
</dbReference>
<evidence type="ECO:0000259" key="1">
    <source>
        <dbReference type="PROSITE" id="PS50835"/>
    </source>
</evidence>
<dbReference type="SUPFAM" id="SSF48726">
    <property type="entry name" value="Immunoglobulin"/>
    <property type="match status" value="1"/>
</dbReference>
<keyword evidence="3" id="KW-1185">Reference proteome</keyword>
<evidence type="ECO:0000313" key="2">
    <source>
        <dbReference type="EMBL" id="CAF4161603.1"/>
    </source>
</evidence>
<dbReference type="AlphaFoldDB" id="A0A819YST2"/>
<dbReference type="Pfam" id="PF07686">
    <property type="entry name" value="V-set"/>
    <property type="match status" value="1"/>
</dbReference>
<accession>A0A819YST2</accession>
<feature type="domain" description="Ig-like" evidence="1">
    <location>
        <begin position="3"/>
        <end position="106"/>
    </location>
</feature>
<dbReference type="InterPro" id="IPR037448">
    <property type="entry name" value="Zig-8"/>
</dbReference>
<dbReference type="EMBL" id="CAJOBG010005680">
    <property type="protein sequence ID" value="CAF4161603.1"/>
    <property type="molecule type" value="Genomic_DNA"/>
</dbReference>
<gene>
    <name evidence="2" type="ORF">OVN521_LOCUS24169</name>
</gene>
<dbReference type="SMART" id="SM00409">
    <property type="entry name" value="IG"/>
    <property type="match status" value="1"/>
</dbReference>
<dbReference type="GO" id="GO:0032589">
    <property type="term" value="C:neuron projection membrane"/>
    <property type="evidence" value="ECO:0007669"/>
    <property type="project" value="TreeGrafter"/>
</dbReference>
<organism evidence="2 3">
    <name type="scientific">Rotaria magnacalcarata</name>
    <dbReference type="NCBI Taxonomy" id="392030"/>
    <lineage>
        <taxon>Eukaryota</taxon>
        <taxon>Metazoa</taxon>
        <taxon>Spiralia</taxon>
        <taxon>Gnathifera</taxon>
        <taxon>Rotifera</taxon>
        <taxon>Eurotatoria</taxon>
        <taxon>Bdelloidea</taxon>
        <taxon>Philodinida</taxon>
        <taxon>Philodinidae</taxon>
        <taxon>Rotaria</taxon>
    </lineage>
</organism>
<protein>
    <recommendedName>
        <fullName evidence="1">Ig-like domain-containing protein</fullName>
    </recommendedName>
</protein>
<dbReference type="GO" id="GO:0050808">
    <property type="term" value="P:synapse organization"/>
    <property type="evidence" value="ECO:0007669"/>
    <property type="project" value="TreeGrafter"/>
</dbReference>
<dbReference type="SMART" id="SM00406">
    <property type="entry name" value="IGv"/>
    <property type="match status" value="1"/>
</dbReference>
<name>A0A819YST2_9BILA</name>
<dbReference type="InterPro" id="IPR036179">
    <property type="entry name" value="Ig-like_dom_sf"/>
</dbReference>